<dbReference type="Gene3D" id="1.10.3630.10">
    <property type="entry name" value="yeast vps74-n-term truncation variant domain like"/>
    <property type="match status" value="1"/>
</dbReference>
<name>A0A4R4Y400_9ACTN</name>
<accession>A0A4R4Y400</accession>
<dbReference type="InterPro" id="IPR038261">
    <property type="entry name" value="GPP34-like_sf"/>
</dbReference>
<keyword evidence="6" id="KW-1185">Reference proteome</keyword>
<dbReference type="GO" id="GO:0070273">
    <property type="term" value="F:phosphatidylinositol-4-phosphate binding"/>
    <property type="evidence" value="ECO:0007669"/>
    <property type="project" value="InterPro"/>
</dbReference>
<dbReference type="GO" id="GO:0005737">
    <property type="term" value="C:cytoplasm"/>
    <property type="evidence" value="ECO:0007669"/>
    <property type="project" value="UniProtKB-ARBA"/>
</dbReference>
<evidence type="ECO:0000313" key="5">
    <source>
        <dbReference type="EMBL" id="TDD38229.1"/>
    </source>
</evidence>
<proteinExistence type="predicted"/>
<evidence type="ECO:0000256" key="3">
    <source>
        <dbReference type="ARBA" id="ARBA00023121"/>
    </source>
</evidence>
<dbReference type="AlphaFoldDB" id="A0A4R4Y400"/>
<dbReference type="Pfam" id="PF05719">
    <property type="entry name" value="GPP34"/>
    <property type="match status" value="1"/>
</dbReference>
<dbReference type="Proteomes" id="UP000295302">
    <property type="component" value="Unassembled WGS sequence"/>
</dbReference>
<keyword evidence="4" id="KW-0472">Membrane</keyword>
<protein>
    <submittedName>
        <fullName evidence="5">GPP34 family phosphoprotein</fullName>
    </submittedName>
</protein>
<keyword evidence="2" id="KW-0333">Golgi apparatus</keyword>
<comment type="subcellular location">
    <subcellularLocation>
        <location evidence="1">Golgi apparatus membrane</location>
        <topology evidence="1">Peripheral membrane protein</topology>
        <orientation evidence="1">Cytoplasmic side</orientation>
    </subcellularLocation>
</comment>
<evidence type="ECO:0000256" key="2">
    <source>
        <dbReference type="ARBA" id="ARBA00023034"/>
    </source>
</evidence>
<gene>
    <name evidence="5" type="ORF">E1286_36555</name>
</gene>
<comment type="caution">
    <text evidence="5">The sequence shown here is derived from an EMBL/GenBank/DDBJ whole genome shotgun (WGS) entry which is preliminary data.</text>
</comment>
<dbReference type="RefSeq" id="WP_132620049.1">
    <property type="nucleotide sequence ID" value="NZ_SMKQ01000180.1"/>
</dbReference>
<evidence type="ECO:0000313" key="6">
    <source>
        <dbReference type="Proteomes" id="UP000295302"/>
    </source>
</evidence>
<keyword evidence="3" id="KW-0446">Lipid-binding</keyword>
<dbReference type="InterPro" id="IPR008628">
    <property type="entry name" value="GPP34-like"/>
</dbReference>
<organism evidence="5 6">
    <name type="scientific">Nonomuraea terrae</name>
    <dbReference type="NCBI Taxonomy" id="2530383"/>
    <lineage>
        <taxon>Bacteria</taxon>
        <taxon>Bacillati</taxon>
        <taxon>Actinomycetota</taxon>
        <taxon>Actinomycetes</taxon>
        <taxon>Streptosporangiales</taxon>
        <taxon>Streptosporangiaceae</taxon>
        <taxon>Nonomuraea</taxon>
    </lineage>
</organism>
<reference evidence="5 6" key="1">
    <citation type="submission" date="2019-03" db="EMBL/GenBank/DDBJ databases">
        <title>Draft genome sequences of novel Actinobacteria.</title>
        <authorList>
            <person name="Sahin N."/>
            <person name="Ay H."/>
            <person name="Saygin H."/>
        </authorList>
    </citation>
    <scope>NUCLEOTIDE SEQUENCE [LARGE SCALE GENOMIC DNA]</scope>
    <source>
        <strain evidence="5 6">CH32</strain>
    </source>
</reference>
<evidence type="ECO:0000256" key="4">
    <source>
        <dbReference type="ARBA" id="ARBA00023136"/>
    </source>
</evidence>
<dbReference type="EMBL" id="SMKQ01000180">
    <property type="protein sequence ID" value="TDD38229.1"/>
    <property type="molecule type" value="Genomic_DNA"/>
</dbReference>
<sequence>MQTLVHQDEPLTRSAFLLAFDLRKQKLVNRGRLGYLLRAAALAELLLAGHLADDAGKARAVSPPKAREGSLHAALWKDINASRPRSWGRWISKEHAQAFRLVRDDLAAARLIRVERRRILLFPIEHITPRKPYVSRRLTERVGRALRSGRPVARVDGGVRVLAALSASAGLKTVMPSRGESRLREDRIHHLSMPVEPIATALRKTVEAATGAHTHGGGG</sequence>
<dbReference type="GO" id="GO:0012505">
    <property type="term" value="C:endomembrane system"/>
    <property type="evidence" value="ECO:0007669"/>
    <property type="project" value="UniProtKB-ARBA"/>
</dbReference>
<dbReference type="OrthoDB" id="4717569at2"/>
<evidence type="ECO:0000256" key="1">
    <source>
        <dbReference type="ARBA" id="ARBA00004255"/>
    </source>
</evidence>